<name>A0A1F6MRQ3_9BACT</name>
<dbReference type="Proteomes" id="UP000178347">
    <property type="component" value="Unassembled WGS sequence"/>
</dbReference>
<dbReference type="EMBL" id="MFQN01000028">
    <property type="protein sequence ID" value="OGH74103.1"/>
    <property type="molecule type" value="Genomic_DNA"/>
</dbReference>
<evidence type="ECO:0000313" key="1">
    <source>
        <dbReference type="EMBL" id="OGH74103.1"/>
    </source>
</evidence>
<sequence>MIEKLSKGAPRGWRGEDLRERNREILAKIVTAREGSTATHRREPRIVRTQIPHERPHMFTAKETRILKKGTQILK</sequence>
<reference evidence="1 2" key="1">
    <citation type="journal article" date="2016" name="Nat. Commun.">
        <title>Thousands of microbial genomes shed light on interconnected biogeochemical processes in an aquifer system.</title>
        <authorList>
            <person name="Anantharaman K."/>
            <person name="Brown C.T."/>
            <person name="Hug L.A."/>
            <person name="Sharon I."/>
            <person name="Castelle C.J."/>
            <person name="Probst A.J."/>
            <person name="Thomas B.C."/>
            <person name="Singh A."/>
            <person name="Wilkins M.J."/>
            <person name="Karaoz U."/>
            <person name="Brodie E.L."/>
            <person name="Williams K.H."/>
            <person name="Hubbard S.S."/>
            <person name="Banfield J.F."/>
        </authorList>
    </citation>
    <scope>NUCLEOTIDE SEQUENCE [LARGE SCALE GENOMIC DNA]</scope>
</reference>
<proteinExistence type="predicted"/>
<evidence type="ECO:0000313" key="2">
    <source>
        <dbReference type="Proteomes" id="UP000178347"/>
    </source>
</evidence>
<gene>
    <name evidence="1" type="ORF">A3G00_05025</name>
</gene>
<protein>
    <submittedName>
        <fullName evidence="1">Uncharacterized protein</fullName>
    </submittedName>
</protein>
<comment type="caution">
    <text evidence="1">The sequence shown here is derived from an EMBL/GenBank/DDBJ whole genome shotgun (WGS) entry which is preliminary data.</text>
</comment>
<accession>A0A1F6MRQ3</accession>
<organism evidence="1 2">
    <name type="scientific">Candidatus Magasanikbacteria bacterium RIFCSPLOWO2_12_FULL_43_12</name>
    <dbReference type="NCBI Taxonomy" id="1798692"/>
    <lineage>
        <taxon>Bacteria</taxon>
        <taxon>Candidatus Magasanikiibacteriota</taxon>
    </lineage>
</organism>
<dbReference type="AlphaFoldDB" id="A0A1F6MRQ3"/>